<protein>
    <recommendedName>
        <fullName evidence="6">WD repeat-containing protein 44</fullName>
    </recommendedName>
</protein>
<feature type="repeat" description="WD" evidence="3">
    <location>
        <begin position="304"/>
        <end position="336"/>
    </location>
</feature>
<dbReference type="InterPro" id="IPR036322">
    <property type="entry name" value="WD40_repeat_dom_sf"/>
</dbReference>
<dbReference type="InterPro" id="IPR015943">
    <property type="entry name" value="WD40/YVTN_repeat-like_dom_sf"/>
</dbReference>
<name>A0A8K0E6Q1_9ROSA</name>
<proteinExistence type="predicted"/>
<dbReference type="Gene3D" id="2.130.10.10">
    <property type="entry name" value="YVTN repeat-like/Quinoprotein amine dehydrogenase"/>
    <property type="match status" value="1"/>
</dbReference>
<evidence type="ECO:0000256" key="3">
    <source>
        <dbReference type="PROSITE-ProRule" id="PRU00221"/>
    </source>
</evidence>
<accession>A0A8K0E6Q1</accession>
<evidence type="ECO:0000256" key="2">
    <source>
        <dbReference type="ARBA" id="ARBA00022737"/>
    </source>
</evidence>
<dbReference type="SMART" id="SM00320">
    <property type="entry name" value="WD40"/>
    <property type="match status" value="7"/>
</dbReference>
<dbReference type="OrthoDB" id="408728at2759"/>
<feature type="repeat" description="WD" evidence="3">
    <location>
        <begin position="217"/>
        <end position="258"/>
    </location>
</feature>
<feature type="repeat" description="WD" evidence="3">
    <location>
        <begin position="488"/>
        <end position="520"/>
    </location>
</feature>
<dbReference type="InterPro" id="IPR001680">
    <property type="entry name" value="WD40_rpt"/>
</dbReference>
<dbReference type="Pfam" id="PF00400">
    <property type="entry name" value="WD40"/>
    <property type="match status" value="4"/>
</dbReference>
<evidence type="ECO:0000313" key="4">
    <source>
        <dbReference type="EMBL" id="KAF3440564.1"/>
    </source>
</evidence>
<feature type="repeat" description="WD" evidence="3">
    <location>
        <begin position="344"/>
        <end position="378"/>
    </location>
</feature>
<reference evidence="4" key="1">
    <citation type="submission" date="2020-03" db="EMBL/GenBank/DDBJ databases">
        <title>A high-quality chromosome-level genome assembly of a woody plant with both climbing and erect habits, Rhamnella rubrinervis.</title>
        <authorList>
            <person name="Lu Z."/>
            <person name="Yang Y."/>
            <person name="Zhu X."/>
            <person name="Sun Y."/>
        </authorList>
    </citation>
    <scope>NUCLEOTIDE SEQUENCE</scope>
    <source>
        <strain evidence="4">BYM</strain>
        <tissue evidence="4">Leaf</tissue>
    </source>
</reference>
<evidence type="ECO:0000313" key="5">
    <source>
        <dbReference type="Proteomes" id="UP000796880"/>
    </source>
</evidence>
<keyword evidence="5" id="KW-1185">Reference proteome</keyword>
<gene>
    <name evidence="4" type="ORF">FNV43_RR18848</name>
</gene>
<dbReference type="FunFam" id="2.130.10.10:FF:000849">
    <property type="entry name" value="WD repeat-containing protein 44"/>
    <property type="match status" value="1"/>
</dbReference>
<dbReference type="Proteomes" id="UP000796880">
    <property type="component" value="Unassembled WGS sequence"/>
</dbReference>
<dbReference type="InterPro" id="IPR040324">
    <property type="entry name" value="WDR44/Dgr2"/>
</dbReference>
<organism evidence="4 5">
    <name type="scientific">Rhamnella rubrinervis</name>
    <dbReference type="NCBI Taxonomy" id="2594499"/>
    <lineage>
        <taxon>Eukaryota</taxon>
        <taxon>Viridiplantae</taxon>
        <taxon>Streptophyta</taxon>
        <taxon>Embryophyta</taxon>
        <taxon>Tracheophyta</taxon>
        <taxon>Spermatophyta</taxon>
        <taxon>Magnoliopsida</taxon>
        <taxon>eudicotyledons</taxon>
        <taxon>Gunneridae</taxon>
        <taxon>Pentapetalae</taxon>
        <taxon>rosids</taxon>
        <taxon>fabids</taxon>
        <taxon>Rosales</taxon>
        <taxon>Rhamnaceae</taxon>
        <taxon>rhamnoid group</taxon>
        <taxon>Rhamneae</taxon>
        <taxon>Rhamnella</taxon>
    </lineage>
</organism>
<keyword evidence="1 3" id="KW-0853">WD repeat</keyword>
<dbReference type="PRINTS" id="PR00320">
    <property type="entry name" value="GPROTEINBRPT"/>
</dbReference>
<dbReference type="AlphaFoldDB" id="A0A8K0E6Q1"/>
<dbReference type="PANTHER" id="PTHR14221:SF31">
    <property type="entry name" value="TRANSDUCIN_WD40 REPEAT-LIKE SUPERFAMILY PROTEIN"/>
    <property type="match status" value="1"/>
</dbReference>
<dbReference type="PANTHER" id="PTHR14221">
    <property type="entry name" value="WD REPEAT DOMAIN 44"/>
    <property type="match status" value="1"/>
</dbReference>
<evidence type="ECO:0008006" key="6">
    <source>
        <dbReference type="Google" id="ProtNLM"/>
    </source>
</evidence>
<comment type="caution">
    <text evidence="4">The sequence shown here is derived from an EMBL/GenBank/DDBJ whole genome shotgun (WGS) entry which is preliminary data.</text>
</comment>
<sequence>MVALVVQDMLSSDEEDCDVFFDSADRLSSEGSTFADEELGCSNLDYLIWVSEPQSVKERRECFLRGMGLDEFVSSVISSEEIKTGKEVGKMMGLDRVRECSGAASSSCGEEGDDKANVMRNELDGNLQEKPNMVFTQEECRRSSAEIHIECQSFHLGRKKMRSWWKRFVNKRNVRCGTVVSDESNSGTETPKRAKIQVRQNKKRCVEFTAPYIGQEIHAHKGFIWTMKFSPDGQYLASGGEDGVVRVWRVTVADASSDYLAADGNFCSRLKEGKSSFRRKHSIHASVIFPDKVFQIDESPLQEFHGHSSDVLDLAWSNSNCLLSSSKDKTVRQWQVGCDQCLNVFHHNNYVTCIQFNPIDDNYFISGSIDGKARIWGLYEKRVVDWADVRDVITAICYRPDGEGFVVGSITGTCRFYEASGECLVLDAQIHIPGRKKTAGNKITGIKFSQDRTQRVMISSEDSKLRIFDGVDLVHKYKGLPKSGSQMSASFTPSGRHIISVGEDSRVYVWNYDELSVSSSKQMKSVRSCEHFFHEGVSVAVPWSGMGAEQGSLASETSQYTSQAHDYLERSSWIRDSDRFSLGNWFSMDGSCRGSVTWPEEKLPLWDISAVEDQNHLQHLQETPHHHHDKAQNNTALSETWGLVIVTGGWDGTIRIFHNYGLPVRL</sequence>
<evidence type="ECO:0000256" key="1">
    <source>
        <dbReference type="ARBA" id="ARBA00022574"/>
    </source>
</evidence>
<keyword evidence="2" id="KW-0677">Repeat</keyword>
<dbReference type="PROSITE" id="PS50294">
    <property type="entry name" value="WD_REPEATS_REGION"/>
    <property type="match status" value="3"/>
</dbReference>
<dbReference type="InterPro" id="IPR020472">
    <property type="entry name" value="WD40_PAC1"/>
</dbReference>
<dbReference type="SUPFAM" id="SSF50978">
    <property type="entry name" value="WD40 repeat-like"/>
    <property type="match status" value="1"/>
</dbReference>
<dbReference type="PROSITE" id="PS50082">
    <property type="entry name" value="WD_REPEATS_2"/>
    <property type="match status" value="4"/>
</dbReference>
<dbReference type="EMBL" id="VOIH02000008">
    <property type="protein sequence ID" value="KAF3440564.1"/>
    <property type="molecule type" value="Genomic_DNA"/>
</dbReference>